<accession>A0ABD7MGZ1</accession>
<proteinExistence type="predicted"/>
<organism evidence="1 2">
    <name type="scientific">Shigella sonnei</name>
    <dbReference type="NCBI Taxonomy" id="624"/>
    <lineage>
        <taxon>Bacteria</taxon>
        <taxon>Pseudomonadati</taxon>
        <taxon>Pseudomonadota</taxon>
        <taxon>Gammaproteobacteria</taxon>
        <taxon>Enterobacterales</taxon>
        <taxon>Enterobacteriaceae</taxon>
        <taxon>Shigella</taxon>
    </lineage>
</organism>
<name>A0ABD7MGZ1_SHISO</name>
<protein>
    <recommendedName>
        <fullName evidence="3">CopG family transcriptional regulator</fullName>
    </recommendedName>
</protein>
<dbReference type="Proteomes" id="UP000187717">
    <property type="component" value="Unassembled WGS sequence"/>
</dbReference>
<evidence type="ECO:0000313" key="2">
    <source>
        <dbReference type="Proteomes" id="UP000187717"/>
    </source>
</evidence>
<comment type="caution">
    <text evidence="1">The sequence shown here is derived from an EMBL/GenBank/DDBJ whole genome shotgun (WGS) entry which is preliminary data.</text>
</comment>
<reference evidence="1 2" key="1">
    <citation type="submission" date="2017-01" db="EMBL/GenBank/DDBJ databases">
        <authorList>
            <consortium name="Pathogen Informatics"/>
        </authorList>
    </citation>
    <scope>NUCLEOTIDE SEQUENCE [LARGE SCALE GENOMIC DNA]</scope>
    <source>
        <strain evidence="1 2">3626STDY6095480</strain>
    </source>
</reference>
<gene>
    <name evidence="1" type="ORF">SAMEA3356023_02124</name>
</gene>
<evidence type="ECO:0008006" key="3">
    <source>
        <dbReference type="Google" id="ProtNLM"/>
    </source>
</evidence>
<evidence type="ECO:0000313" key="1">
    <source>
        <dbReference type="EMBL" id="SJD61670.1"/>
    </source>
</evidence>
<sequence>MRSDDVNVVRPVRKQVHVFLDMTTYEQLKKSAIFSKMKIGKMAEQIISSYFEEEDNKNYHVG</sequence>
<dbReference type="AlphaFoldDB" id="A0ABD7MGZ1"/>
<dbReference type="RefSeq" id="WP_001705322.1">
    <property type="nucleotide sequence ID" value="NZ_OQ230386.1"/>
</dbReference>
<dbReference type="EMBL" id="FTXV01000050">
    <property type="protein sequence ID" value="SJD61670.1"/>
    <property type="molecule type" value="Genomic_DNA"/>
</dbReference>